<keyword evidence="12" id="KW-1185">Reference proteome</keyword>
<comment type="function">
    <text evidence="6">Involved in the maturation of mitochondrial 4Fe-4S proteins functioning late in the iron-sulfur cluster assembly pathway. May be involved in the binding of an intermediate of Fe/S cluster assembly.</text>
</comment>
<dbReference type="GO" id="GO:0005506">
    <property type="term" value="F:iron ion binding"/>
    <property type="evidence" value="ECO:0007669"/>
    <property type="project" value="TreeGrafter"/>
</dbReference>
<dbReference type="EMBL" id="CACVKT020002885">
    <property type="protein sequence ID" value="CAC5380426.1"/>
    <property type="molecule type" value="Genomic_DNA"/>
</dbReference>
<dbReference type="GO" id="GO:0120510">
    <property type="term" value="C:mitochondrial [4Fe-4S] assembly complex"/>
    <property type="evidence" value="ECO:0007669"/>
    <property type="project" value="UniProtKB-ARBA"/>
</dbReference>
<dbReference type="PANTHER" id="PTHR43011:SF1">
    <property type="entry name" value="IRON-SULFUR CLUSTER ASSEMBLY 2 HOMOLOG, MITOCHONDRIAL"/>
    <property type="match status" value="1"/>
</dbReference>
<dbReference type="InterPro" id="IPR035903">
    <property type="entry name" value="HesB-like_dom_sf"/>
</dbReference>
<name>A0A6J8BA51_MYTCO</name>
<evidence type="ECO:0000259" key="10">
    <source>
        <dbReference type="Pfam" id="PF01521"/>
    </source>
</evidence>
<dbReference type="OrthoDB" id="1938621at2759"/>
<dbReference type="InterPro" id="IPR000361">
    <property type="entry name" value="ATAP_core_dom"/>
</dbReference>
<evidence type="ECO:0000313" key="12">
    <source>
        <dbReference type="Proteomes" id="UP000507470"/>
    </source>
</evidence>
<comment type="similarity">
    <text evidence="2">Belongs to the HesB/IscA family.</text>
</comment>
<evidence type="ECO:0000256" key="5">
    <source>
        <dbReference type="ARBA" id="ARBA00023128"/>
    </source>
</evidence>
<dbReference type="AlphaFoldDB" id="A0A6J8BA51"/>
<dbReference type="Gene3D" id="2.60.300.12">
    <property type="entry name" value="HesB-like domain"/>
    <property type="match status" value="1"/>
</dbReference>
<evidence type="ECO:0000256" key="6">
    <source>
        <dbReference type="ARBA" id="ARBA00057540"/>
    </source>
</evidence>
<organism evidence="11 12">
    <name type="scientific">Mytilus coruscus</name>
    <name type="common">Sea mussel</name>
    <dbReference type="NCBI Taxonomy" id="42192"/>
    <lineage>
        <taxon>Eukaryota</taxon>
        <taxon>Metazoa</taxon>
        <taxon>Spiralia</taxon>
        <taxon>Lophotrochozoa</taxon>
        <taxon>Mollusca</taxon>
        <taxon>Bivalvia</taxon>
        <taxon>Autobranchia</taxon>
        <taxon>Pteriomorphia</taxon>
        <taxon>Mytilida</taxon>
        <taxon>Mytiloidea</taxon>
        <taxon>Mytilidae</taxon>
        <taxon>Mytilinae</taxon>
        <taxon>Mytilus</taxon>
    </lineage>
</organism>
<evidence type="ECO:0000256" key="8">
    <source>
        <dbReference type="ARBA" id="ARBA00077082"/>
    </source>
</evidence>
<dbReference type="Pfam" id="PF01521">
    <property type="entry name" value="Fe-S_biosyn"/>
    <property type="match status" value="1"/>
</dbReference>
<dbReference type="GO" id="GO:0051537">
    <property type="term" value="F:2 iron, 2 sulfur cluster binding"/>
    <property type="evidence" value="ECO:0007669"/>
    <property type="project" value="TreeGrafter"/>
</dbReference>
<proteinExistence type="inferred from homology"/>
<comment type="subcellular location">
    <subcellularLocation>
        <location evidence="1">Mitochondrion</location>
    </subcellularLocation>
</comment>
<sequence length="171" mass="19287">MSWKGYNSWWNEVNKMTSLLKKVSYSAFCAIRRQNLTNYKNLCRIRYASTKNQTEQVESESSSEALRLSQSAINRLKRISDDDGTFLRVVVEGGGCSGFQTKFEFDTKVDKDDIVIEKDGVRVAIDNDSLEFVRGSTVDFHEELIRSAFAIVNNPQAEQGCSCGASFSLKL</sequence>
<evidence type="ECO:0000256" key="3">
    <source>
        <dbReference type="ARBA" id="ARBA00022723"/>
    </source>
</evidence>
<dbReference type="GO" id="GO:0051539">
    <property type="term" value="F:4 iron, 4 sulfur cluster binding"/>
    <property type="evidence" value="ECO:0007669"/>
    <property type="project" value="TreeGrafter"/>
</dbReference>
<comment type="subunit">
    <text evidence="9">Heterotetramer; forms a dimer of dimers with IBA57. Interacts with [2Fe-2S]-ISCA2 forming the heterodimer [2Fe- 2S]-ISCA2-IBA57 complex; [2Fe-2S] cluster binding is absolutely required to promote the complex formation.</text>
</comment>
<keyword evidence="3" id="KW-0479">Metal-binding</keyword>
<dbReference type="SUPFAM" id="SSF89360">
    <property type="entry name" value="HesB-like domain"/>
    <property type="match status" value="1"/>
</dbReference>
<dbReference type="Proteomes" id="UP000507470">
    <property type="component" value="Unassembled WGS sequence"/>
</dbReference>
<evidence type="ECO:0000256" key="4">
    <source>
        <dbReference type="ARBA" id="ARBA00023004"/>
    </source>
</evidence>
<gene>
    <name evidence="11" type="ORF">MCOR_16383</name>
</gene>
<reference evidence="11 12" key="1">
    <citation type="submission" date="2020-06" db="EMBL/GenBank/DDBJ databases">
        <authorList>
            <person name="Li R."/>
            <person name="Bekaert M."/>
        </authorList>
    </citation>
    <scope>NUCLEOTIDE SEQUENCE [LARGE SCALE GENOMIC DNA]</scope>
    <source>
        <strain evidence="12">wild</strain>
    </source>
</reference>
<accession>A0A6J8BA51</accession>
<dbReference type="PANTHER" id="PTHR43011">
    <property type="entry name" value="IRON-SULFUR CLUSTER ASSEMBLY 2 HOMOLOG, MITOCHONDRIAL"/>
    <property type="match status" value="1"/>
</dbReference>
<dbReference type="GO" id="GO:0016226">
    <property type="term" value="P:iron-sulfur cluster assembly"/>
    <property type="evidence" value="ECO:0007669"/>
    <property type="project" value="InterPro"/>
</dbReference>
<keyword evidence="5" id="KW-0496">Mitochondrion</keyword>
<evidence type="ECO:0000256" key="1">
    <source>
        <dbReference type="ARBA" id="ARBA00004173"/>
    </source>
</evidence>
<keyword evidence="4" id="KW-0408">Iron</keyword>
<evidence type="ECO:0000256" key="9">
    <source>
        <dbReference type="ARBA" id="ARBA00093471"/>
    </source>
</evidence>
<protein>
    <recommendedName>
        <fullName evidence="7">Iron-sulfur cluster assembly 2 homolog, mitochondrial</fullName>
    </recommendedName>
    <alternativeName>
        <fullName evidence="8">HESB-like domain-containing protein 1</fullName>
    </alternativeName>
</protein>
<dbReference type="InterPro" id="IPR016092">
    <property type="entry name" value="ATAP"/>
</dbReference>
<dbReference type="NCBIfam" id="TIGR00049">
    <property type="entry name" value="iron-sulfur cluster assembly accessory protein"/>
    <property type="match status" value="1"/>
</dbReference>
<evidence type="ECO:0000313" key="11">
    <source>
        <dbReference type="EMBL" id="CAC5380426.1"/>
    </source>
</evidence>
<dbReference type="FunFam" id="2.60.300.12:FF:000006">
    <property type="entry name" value="Iron-sulfur cluster assembly 2 mitochondrial"/>
    <property type="match status" value="1"/>
</dbReference>
<feature type="domain" description="Core" evidence="10">
    <location>
        <begin position="66"/>
        <end position="164"/>
    </location>
</feature>
<evidence type="ECO:0000256" key="2">
    <source>
        <dbReference type="ARBA" id="ARBA00006718"/>
    </source>
</evidence>
<evidence type="ECO:0000256" key="7">
    <source>
        <dbReference type="ARBA" id="ARBA00073313"/>
    </source>
</evidence>